<feature type="domain" description="N-end aminoacyl transferase N-terminal" evidence="6">
    <location>
        <begin position="17"/>
        <end position="79"/>
    </location>
</feature>
<dbReference type="Pfam" id="PF04376">
    <property type="entry name" value="ATE_N"/>
    <property type="match status" value="1"/>
</dbReference>
<keyword evidence="3 5" id="KW-0833">Ubl conjugation pathway</keyword>
<evidence type="ECO:0000256" key="3">
    <source>
        <dbReference type="ARBA" id="ARBA00022786"/>
    </source>
</evidence>
<keyword evidence="4 5" id="KW-0012">Acyltransferase</keyword>
<organism evidence="8 9">
    <name type="scientific">Rhizoctonia solani</name>
    <dbReference type="NCBI Taxonomy" id="456999"/>
    <lineage>
        <taxon>Eukaryota</taxon>
        <taxon>Fungi</taxon>
        <taxon>Dikarya</taxon>
        <taxon>Basidiomycota</taxon>
        <taxon>Agaricomycotina</taxon>
        <taxon>Agaricomycetes</taxon>
        <taxon>Cantharellales</taxon>
        <taxon>Ceratobasidiaceae</taxon>
        <taxon>Rhizoctonia</taxon>
    </lineage>
</organism>
<dbReference type="InterPro" id="IPR007472">
    <property type="entry name" value="N-end_Aminoacyl_Trfase_C"/>
</dbReference>
<dbReference type="Pfam" id="PF04377">
    <property type="entry name" value="ATE_C"/>
    <property type="match status" value="1"/>
</dbReference>
<dbReference type="EMBL" id="CAJNJQ010000989">
    <property type="protein sequence ID" value="CAE7113087.1"/>
    <property type="molecule type" value="Genomic_DNA"/>
</dbReference>
<sequence>MSEEPITIVEIYGNQLSSCGYCTKKDGSVRPRTSHTVGMGPLQMSCSVYKRLLDRGWRRSGDYLYKPNLKESCCPQYTINRKYTWLDIISPHFGQSFCRVTNGTPITRLDALNFKLSKSQRKALNKWNRFIIYGEGNSTISAMKNPLPLVDLVHTADIAVQESHGLEPAHRLEVTLEPSSYTDEKYQLYLKYQQSIHEDTGNTPGGFEGFLVTSAIRHEPIAYPSTFQSTYPLPTHYGSYHQMYRVDGQLIGIGVIDILPGCVSSVYFMYAPEWNSWSLGKISAIREATLAKEIHDAGVETMTSLYMGFYIYSCPKMRYKGEYEPSYLLDPESYTWHPLGTCIPLLDKAEYSTFNETKSDKDEMSEQDMGQMQVVASMSAGVVRVAPLKTQAIWNSSRSRKRIEAVIETFGKGLRDDIILSF</sequence>
<comment type="catalytic activity">
    <reaction evidence="5">
        <text>an N-terminal L-alpha-aminoacyl-[protein] + L-arginyl-tRNA(Arg) = an N-terminal L-arginyl-L-aminoacyl-[protein] + tRNA(Arg) + H(+)</text>
        <dbReference type="Rhea" id="RHEA:10208"/>
        <dbReference type="Rhea" id="RHEA-COMP:9658"/>
        <dbReference type="Rhea" id="RHEA-COMP:9673"/>
        <dbReference type="Rhea" id="RHEA-COMP:10636"/>
        <dbReference type="Rhea" id="RHEA-COMP:10638"/>
        <dbReference type="ChEBI" id="CHEBI:15378"/>
        <dbReference type="ChEBI" id="CHEBI:78442"/>
        <dbReference type="ChEBI" id="CHEBI:78513"/>
        <dbReference type="ChEBI" id="CHEBI:78597"/>
        <dbReference type="ChEBI" id="CHEBI:83562"/>
        <dbReference type="EC" id="2.3.2.8"/>
    </reaction>
</comment>
<keyword evidence="2 5" id="KW-0808">Transferase</keyword>
<dbReference type="InterPro" id="IPR030700">
    <property type="entry name" value="N-end_Aminoacyl_Trfase"/>
</dbReference>
<dbReference type="InterPro" id="IPR007471">
    <property type="entry name" value="N-end_Aminoacyl_Trfase_N"/>
</dbReference>
<dbReference type="PANTHER" id="PTHR21367">
    <property type="entry name" value="ARGININE-TRNA-PROTEIN TRANSFERASE 1"/>
    <property type="match status" value="1"/>
</dbReference>
<dbReference type="AlphaFoldDB" id="A0A8H3E1L9"/>
<dbReference type="PANTHER" id="PTHR21367:SF1">
    <property type="entry name" value="ARGINYL-TRNA--PROTEIN TRANSFERASE 1"/>
    <property type="match status" value="1"/>
</dbReference>
<comment type="similarity">
    <text evidence="1 5">Belongs to the R-transferase family.</text>
</comment>
<dbReference type="PIRSF" id="PIRSF037207">
    <property type="entry name" value="ATE1_euk"/>
    <property type="match status" value="1"/>
</dbReference>
<evidence type="ECO:0000256" key="5">
    <source>
        <dbReference type="PIRNR" id="PIRNR037207"/>
    </source>
</evidence>
<reference evidence="8" key="1">
    <citation type="submission" date="2021-01" db="EMBL/GenBank/DDBJ databases">
        <authorList>
            <person name="Kaushik A."/>
        </authorList>
    </citation>
    <scope>NUCLEOTIDE SEQUENCE</scope>
    <source>
        <strain evidence="8">AG5</strain>
    </source>
</reference>
<evidence type="ECO:0000313" key="8">
    <source>
        <dbReference type="EMBL" id="CAE7113087.1"/>
    </source>
</evidence>
<evidence type="ECO:0000313" key="9">
    <source>
        <dbReference type="Proteomes" id="UP000663827"/>
    </source>
</evidence>
<evidence type="ECO:0000256" key="2">
    <source>
        <dbReference type="ARBA" id="ARBA00022679"/>
    </source>
</evidence>
<gene>
    <name evidence="8" type="ORF">RDB_LOCUS49910</name>
</gene>
<evidence type="ECO:0000259" key="6">
    <source>
        <dbReference type="Pfam" id="PF04376"/>
    </source>
</evidence>
<protein>
    <recommendedName>
        <fullName evidence="5">Arginyl-tRNA--protein transferase 1</fullName>
        <shortName evidence="5">Arginyltransferase 1</shortName>
        <shortName evidence="5">R-transferase 1</shortName>
        <ecNumber evidence="5">2.3.2.8</ecNumber>
    </recommendedName>
    <alternativeName>
        <fullName evidence="5">Arginine-tRNA--protein transferase 1</fullName>
    </alternativeName>
</protein>
<dbReference type="InterPro" id="IPR017137">
    <property type="entry name" value="Arg-tRNA-P_Trfase_1_euk"/>
</dbReference>
<feature type="domain" description="N-end rule aminoacyl transferase C-terminal" evidence="7">
    <location>
        <begin position="184"/>
        <end position="330"/>
    </location>
</feature>
<comment type="caution">
    <text evidence="8">The sequence shown here is derived from an EMBL/GenBank/DDBJ whole genome shotgun (WGS) entry which is preliminary data.</text>
</comment>
<evidence type="ECO:0000256" key="1">
    <source>
        <dbReference type="ARBA" id="ARBA00009991"/>
    </source>
</evidence>
<dbReference type="EC" id="2.3.2.8" evidence="5"/>
<name>A0A8H3E1L9_9AGAM</name>
<dbReference type="Proteomes" id="UP000663827">
    <property type="component" value="Unassembled WGS sequence"/>
</dbReference>
<comment type="function">
    <text evidence="5">Involved in the post-translational conjugation of arginine to the N-terminal aspartate or glutamate of a protein. This arginylation is required for degradation of the protein via the ubiquitin pathway.</text>
</comment>
<proteinExistence type="inferred from homology"/>
<dbReference type="GO" id="GO:0004057">
    <property type="term" value="F:arginyl-tRNA--protein transferase activity"/>
    <property type="evidence" value="ECO:0007669"/>
    <property type="project" value="UniProtKB-EC"/>
</dbReference>
<evidence type="ECO:0000256" key="4">
    <source>
        <dbReference type="ARBA" id="ARBA00023315"/>
    </source>
</evidence>
<dbReference type="GO" id="GO:0005737">
    <property type="term" value="C:cytoplasm"/>
    <property type="evidence" value="ECO:0007669"/>
    <property type="project" value="TreeGrafter"/>
</dbReference>
<evidence type="ECO:0000259" key="7">
    <source>
        <dbReference type="Pfam" id="PF04377"/>
    </source>
</evidence>
<accession>A0A8H3E1L9</accession>